<accession>A0ABR1DG19</accession>
<organism evidence="1 2">
    <name type="scientific">Necator americanus</name>
    <name type="common">Human hookworm</name>
    <dbReference type="NCBI Taxonomy" id="51031"/>
    <lineage>
        <taxon>Eukaryota</taxon>
        <taxon>Metazoa</taxon>
        <taxon>Ecdysozoa</taxon>
        <taxon>Nematoda</taxon>
        <taxon>Chromadorea</taxon>
        <taxon>Rhabditida</taxon>
        <taxon>Rhabditina</taxon>
        <taxon>Rhabditomorpha</taxon>
        <taxon>Strongyloidea</taxon>
        <taxon>Ancylostomatidae</taxon>
        <taxon>Bunostominae</taxon>
        <taxon>Necator</taxon>
    </lineage>
</organism>
<dbReference type="InterPro" id="IPR027417">
    <property type="entry name" value="P-loop_NTPase"/>
</dbReference>
<dbReference type="EMBL" id="JAVFWL010000004">
    <property type="protein sequence ID" value="KAK6749432.1"/>
    <property type="molecule type" value="Genomic_DNA"/>
</dbReference>
<sequence>MGHCTSKDQKEGKRLNRRIDEQIKKDQSMSLRIIKLLLLERDRFGIRQKSGIEDWVFMQGQSGKALTMKMASHEQKDRPEVVRTKRNGYFLD</sequence>
<comment type="caution">
    <text evidence="1">The sequence shown here is derived from an EMBL/GenBank/DDBJ whole genome shotgun (WGS) entry which is preliminary data.</text>
</comment>
<gene>
    <name evidence="1" type="primary">Necator_chrIV.g15108</name>
    <name evidence="1" type="ORF">RB195_001813</name>
</gene>
<keyword evidence="2" id="KW-1185">Reference proteome</keyword>
<proteinExistence type="predicted"/>
<evidence type="ECO:0000313" key="1">
    <source>
        <dbReference type="EMBL" id="KAK6749432.1"/>
    </source>
</evidence>
<dbReference type="Proteomes" id="UP001303046">
    <property type="component" value="Unassembled WGS sequence"/>
</dbReference>
<reference evidence="1 2" key="1">
    <citation type="submission" date="2023-08" db="EMBL/GenBank/DDBJ databases">
        <title>A Necator americanus chromosomal reference genome.</title>
        <authorList>
            <person name="Ilik V."/>
            <person name="Petrzelkova K.J."/>
            <person name="Pardy F."/>
            <person name="Fuh T."/>
            <person name="Niatou-Singa F.S."/>
            <person name="Gouil Q."/>
            <person name="Baker L."/>
            <person name="Ritchie M.E."/>
            <person name="Jex A.R."/>
            <person name="Gazzola D."/>
            <person name="Li H."/>
            <person name="Toshio Fujiwara R."/>
            <person name="Zhan B."/>
            <person name="Aroian R.V."/>
            <person name="Pafco B."/>
            <person name="Schwarz E.M."/>
        </authorList>
    </citation>
    <scope>NUCLEOTIDE SEQUENCE [LARGE SCALE GENOMIC DNA]</scope>
    <source>
        <strain evidence="1 2">Aroian</strain>
        <tissue evidence="1">Whole animal</tissue>
    </source>
</reference>
<protein>
    <submittedName>
        <fullName evidence="1">Uncharacterized protein</fullName>
    </submittedName>
</protein>
<evidence type="ECO:0000313" key="2">
    <source>
        <dbReference type="Proteomes" id="UP001303046"/>
    </source>
</evidence>
<dbReference type="Gene3D" id="3.40.50.300">
    <property type="entry name" value="P-loop containing nucleotide triphosphate hydrolases"/>
    <property type="match status" value="1"/>
</dbReference>
<name>A0ABR1DG19_NECAM</name>